<comment type="caution">
    <text evidence="2">The sequence shown here is derived from an EMBL/GenBank/DDBJ whole genome shotgun (WGS) entry which is preliminary data.</text>
</comment>
<dbReference type="EMBL" id="JAHCVJ010000002">
    <property type="protein sequence ID" value="MBT0664213.1"/>
    <property type="molecule type" value="Genomic_DNA"/>
</dbReference>
<keyword evidence="3" id="KW-1185">Reference proteome</keyword>
<dbReference type="InterPro" id="IPR041657">
    <property type="entry name" value="HTH_17"/>
</dbReference>
<dbReference type="AlphaFoldDB" id="A0AAW4L044"/>
<evidence type="ECO:0000313" key="3">
    <source>
        <dbReference type="Proteomes" id="UP000811899"/>
    </source>
</evidence>
<feature type="domain" description="Helix-turn-helix" evidence="1">
    <location>
        <begin position="23"/>
        <end position="66"/>
    </location>
</feature>
<evidence type="ECO:0000313" key="2">
    <source>
        <dbReference type="EMBL" id="MBT0664213.1"/>
    </source>
</evidence>
<protein>
    <submittedName>
        <fullName evidence="2">Helix-turn-helix domain-containing protein</fullName>
    </submittedName>
</protein>
<dbReference type="InterPro" id="IPR010093">
    <property type="entry name" value="SinI_DNA-bd"/>
</dbReference>
<dbReference type="NCBIfam" id="TIGR01764">
    <property type="entry name" value="excise"/>
    <property type="match status" value="1"/>
</dbReference>
<dbReference type="Pfam" id="PF12728">
    <property type="entry name" value="HTH_17"/>
    <property type="match status" value="1"/>
</dbReference>
<gene>
    <name evidence="2" type="ORF">KI809_07845</name>
</gene>
<dbReference type="Proteomes" id="UP000811899">
    <property type="component" value="Unassembled WGS sequence"/>
</dbReference>
<proteinExistence type="predicted"/>
<dbReference type="RefSeq" id="WP_214170973.1">
    <property type="nucleotide sequence ID" value="NZ_JAHCVJ010000002.1"/>
</dbReference>
<sequence length="69" mass="7953">MKEQPIAILKNICNQEPYVSARVIAKYLGLNIHTVYKQAQRQQIPSHKFGKSRRFKLSEIEAVIQGKQS</sequence>
<dbReference type="GO" id="GO:0003677">
    <property type="term" value="F:DNA binding"/>
    <property type="evidence" value="ECO:0007669"/>
    <property type="project" value="InterPro"/>
</dbReference>
<reference evidence="2 3" key="1">
    <citation type="submission" date="2021-05" db="EMBL/GenBank/DDBJ databases">
        <title>The draft genome of Geobacter pelophilus DSM 12255.</title>
        <authorList>
            <person name="Xu Z."/>
            <person name="Masuda Y."/>
            <person name="Itoh H."/>
            <person name="Senoo K."/>
        </authorList>
    </citation>
    <scope>NUCLEOTIDE SEQUENCE [LARGE SCALE GENOMIC DNA]</scope>
    <source>
        <strain evidence="2 3">DSM 12255</strain>
    </source>
</reference>
<evidence type="ECO:0000259" key="1">
    <source>
        <dbReference type="Pfam" id="PF12728"/>
    </source>
</evidence>
<accession>A0AAW4L044</accession>
<organism evidence="2 3">
    <name type="scientific">Geoanaerobacter pelophilus</name>
    <dbReference type="NCBI Taxonomy" id="60036"/>
    <lineage>
        <taxon>Bacteria</taxon>
        <taxon>Pseudomonadati</taxon>
        <taxon>Thermodesulfobacteriota</taxon>
        <taxon>Desulfuromonadia</taxon>
        <taxon>Geobacterales</taxon>
        <taxon>Geobacteraceae</taxon>
        <taxon>Geoanaerobacter</taxon>
    </lineage>
</organism>
<name>A0AAW4L044_9BACT</name>